<keyword evidence="4" id="KW-0131">Cell cycle</keyword>
<name>A0ABM0W0P8_CAMSA</name>
<evidence type="ECO:0000256" key="3">
    <source>
        <dbReference type="ARBA" id="ARBA00023127"/>
    </source>
</evidence>
<dbReference type="PANTHER" id="PTHR15615:SF80">
    <property type="entry name" value="CYCLIN"/>
    <property type="match status" value="1"/>
</dbReference>
<reference evidence="7" key="2">
    <citation type="submission" date="2025-08" db="UniProtKB">
        <authorList>
            <consortium name="RefSeq"/>
        </authorList>
    </citation>
    <scope>IDENTIFICATION</scope>
    <source>
        <tissue evidence="7">Leaf</tissue>
    </source>
</reference>
<dbReference type="PANTHER" id="PTHR15615">
    <property type="match status" value="1"/>
</dbReference>
<sequence length="213" mass="24575">METSKNSTNTSLFQWLGLLEDSDQPSDSTPPRVITLLASILEKMIQKNKKPHHTRHNKDDEITMFHGSKAPSMSIYRYTERIHRYAQCSPACFVTAFAYILRYLQRPEATSTPRRRLTSLNVHRLLITSLLVAAKFLERKCYNNAYYAKIGGVSTEEMNTLERTFLFDVDFRLNITTETFEKHCLMLQRETVPCDSRKLRTVLGEISCGCQAI</sequence>
<dbReference type="GeneID" id="104744667"/>
<accession>A0ABM0W0P8</accession>
<dbReference type="Gene3D" id="1.10.472.10">
    <property type="entry name" value="Cyclin-like"/>
    <property type="match status" value="1"/>
</dbReference>
<evidence type="ECO:0000313" key="7">
    <source>
        <dbReference type="RefSeq" id="XP_010464054.1"/>
    </source>
</evidence>
<dbReference type="InterPro" id="IPR036915">
    <property type="entry name" value="Cyclin-like_sf"/>
</dbReference>
<protein>
    <recommendedName>
        <fullName evidence="5">Cyclin</fullName>
    </recommendedName>
</protein>
<gene>
    <name evidence="7" type="primary">LOC104744667</name>
</gene>
<keyword evidence="2" id="KW-0132">Cell division</keyword>
<evidence type="ECO:0000313" key="6">
    <source>
        <dbReference type="Proteomes" id="UP000694864"/>
    </source>
</evidence>
<dbReference type="InterPro" id="IPR013922">
    <property type="entry name" value="Cyclin_PHO80-like"/>
</dbReference>
<keyword evidence="3 5" id="KW-0195">Cyclin</keyword>
<dbReference type="Pfam" id="PF08613">
    <property type="entry name" value="Cyclin"/>
    <property type="match status" value="1"/>
</dbReference>
<evidence type="ECO:0000256" key="1">
    <source>
        <dbReference type="ARBA" id="ARBA00007215"/>
    </source>
</evidence>
<evidence type="ECO:0000256" key="2">
    <source>
        <dbReference type="ARBA" id="ARBA00022618"/>
    </source>
</evidence>
<proteinExistence type="inferred from homology"/>
<dbReference type="SUPFAM" id="SSF47954">
    <property type="entry name" value="Cyclin-like"/>
    <property type="match status" value="1"/>
</dbReference>
<dbReference type="RefSeq" id="XP_010464054.1">
    <property type="nucleotide sequence ID" value="XM_010465752.2"/>
</dbReference>
<evidence type="ECO:0000256" key="4">
    <source>
        <dbReference type="ARBA" id="ARBA00023306"/>
    </source>
</evidence>
<dbReference type="PIRSF" id="PIRSF027110">
    <property type="entry name" value="PREG"/>
    <property type="match status" value="1"/>
</dbReference>
<reference evidence="6" key="1">
    <citation type="journal article" date="2014" name="Nat. Commun.">
        <title>The emerging biofuel crop Camelina sativa retains a highly undifferentiated hexaploid genome structure.</title>
        <authorList>
            <person name="Kagale S."/>
            <person name="Koh C."/>
            <person name="Nixon J."/>
            <person name="Bollina V."/>
            <person name="Clarke W.E."/>
            <person name="Tuteja R."/>
            <person name="Spillane C."/>
            <person name="Robinson S.J."/>
            <person name="Links M.G."/>
            <person name="Clarke C."/>
            <person name="Higgins E.E."/>
            <person name="Huebert T."/>
            <person name="Sharpe A.G."/>
            <person name="Parkin I.A."/>
        </authorList>
    </citation>
    <scope>NUCLEOTIDE SEQUENCE [LARGE SCALE GENOMIC DNA]</scope>
    <source>
        <strain evidence="6">cv. DH55</strain>
    </source>
</reference>
<dbReference type="Proteomes" id="UP000694864">
    <property type="component" value="Chromosome 15"/>
</dbReference>
<organism evidence="6 7">
    <name type="scientific">Camelina sativa</name>
    <name type="common">False flax</name>
    <name type="synonym">Myagrum sativum</name>
    <dbReference type="NCBI Taxonomy" id="90675"/>
    <lineage>
        <taxon>Eukaryota</taxon>
        <taxon>Viridiplantae</taxon>
        <taxon>Streptophyta</taxon>
        <taxon>Embryophyta</taxon>
        <taxon>Tracheophyta</taxon>
        <taxon>Spermatophyta</taxon>
        <taxon>Magnoliopsida</taxon>
        <taxon>eudicotyledons</taxon>
        <taxon>Gunneridae</taxon>
        <taxon>Pentapetalae</taxon>
        <taxon>rosids</taxon>
        <taxon>malvids</taxon>
        <taxon>Brassicales</taxon>
        <taxon>Brassicaceae</taxon>
        <taxon>Camelineae</taxon>
        <taxon>Camelina</taxon>
    </lineage>
</organism>
<evidence type="ECO:0000256" key="5">
    <source>
        <dbReference type="PIRNR" id="PIRNR027110"/>
    </source>
</evidence>
<comment type="similarity">
    <text evidence="1">Belongs to the cyclin family. Cyclin U/P subfamily.</text>
</comment>
<keyword evidence="6" id="KW-1185">Reference proteome</keyword>
<dbReference type="InterPro" id="IPR012389">
    <property type="entry name" value="Cyclin_P/U"/>
</dbReference>